<protein>
    <submittedName>
        <fullName evidence="3">NAD(P)-dependent alcohol dehydrogenase</fullName>
    </submittedName>
</protein>
<dbReference type="PANTHER" id="PTHR44013">
    <property type="entry name" value="ZINC-TYPE ALCOHOL DEHYDROGENASE-LIKE PROTEIN C16A3.02C"/>
    <property type="match status" value="1"/>
</dbReference>
<evidence type="ECO:0000313" key="4">
    <source>
        <dbReference type="Proteomes" id="UP000614216"/>
    </source>
</evidence>
<keyword evidence="4" id="KW-1185">Reference proteome</keyword>
<keyword evidence="1" id="KW-0472">Membrane</keyword>
<name>A0A937KCW0_9BACT</name>
<dbReference type="GO" id="GO:0016491">
    <property type="term" value="F:oxidoreductase activity"/>
    <property type="evidence" value="ECO:0007669"/>
    <property type="project" value="InterPro"/>
</dbReference>
<accession>A0A937KCW0</accession>
<dbReference type="SUPFAM" id="SSF51735">
    <property type="entry name" value="NAD(P)-binding Rossmann-fold domains"/>
    <property type="match status" value="1"/>
</dbReference>
<feature type="domain" description="Enoyl reductase (ER)" evidence="2">
    <location>
        <begin position="10"/>
        <end position="318"/>
    </location>
</feature>
<dbReference type="Pfam" id="PF13602">
    <property type="entry name" value="ADH_zinc_N_2"/>
    <property type="match status" value="1"/>
</dbReference>
<organism evidence="3 4">
    <name type="scientific">Fulvivirga marina</name>
    <dbReference type="NCBI Taxonomy" id="2494733"/>
    <lineage>
        <taxon>Bacteria</taxon>
        <taxon>Pseudomonadati</taxon>
        <taxon>Bacteroidota</taxon>
        <taxon>Cytophagia</taxon>
        <taxon>Cytophagales</taxon>
        <taxon>Fulvivirgaceae</taxon>
        <taxon>Fulvivirga</taxon>
    </lineage>
</organism>
<dbReference type="Pfam" id="PF08240">
    <property type="entry name" value="ADH_N"/>
    <property type="match status" value="1"/>
</dbReference>
<dbReference type="InterPro" id="IPR020843">
    <property type="entry name" value="ER"/>
</dbReference>
<sequence length="320" mass="34759">MRAIVYRKYGNHDVLKVEEVNKPAPKDNEILVKVKATSINSWDWDLITGKPYVYRLLFGLFKPRHTIIGSDVAGVVVAVGKKVKRLKVGDEVFGDISDSGFGGFAEYACARESALAIKPSTMSYEEAAALPQAGVLALQGLRSCGGIKAGYKVLINGAGGGVGTLAIQMAKLRGAEVTAVDRAEKLDPLRSLGADHLIDYDKEDYTKRGEQYDLVLDVIARRSILDYRSALKPKGALVVVGGAISTLLSVGILGSWLVKPKQMRLLVHAPNYEDLGILSEMFEQGELRPVIDKVYTLDKASEAVKYFGEGKFLGKIVMVV</sequence>
<dbReference type="SUPFAM" id="SSF50129">
    <property type="entry name" value="GroES-like"/>
    <property type="match status" value="1"/>
</dbReference>
<gene>
    <name evidence="3" type="ORF">JMN32_16645</name>
</gene>
<dbReference type="PANTHER" id="PTHR44013:SF1">
    <property type="entry name" value="ZINC-TYPE ALCOHOL DEHYDROGENASE-LIKE PROTEIN C16A3.02C"/>
    <property type="match status" value="1"/>
</dbReference>
<reference evidence="3" key="1">
    <citation type="submission" date="2021-01" db="EMBL/GenBank/DDBJ databases">
        <title>Fulvivirga kasyanovii gen. nov., sp nov., a novel member of the phylum Bacteroidetes isolated from seawater in a mussel farm.</title>
        <authorList>
            <person name="Zhao L.-H."/>
            <person name="Wang Z.-J."/>
        </authorList>
    </citation>
    <scope>NUCLEOTIDE SEQUENCE</scope>
    <source>
        <strain evidence="3">29W222</strain>
    </source>
</reference>
<dbReference type="RefSeq" id="WP_202857489.1">
    <property type="nucleotide sequence ID" value="NZ_JAEUGD010000058.1"/>
</dbReference>
<dbReference type="SMART" id="SM00829">
    <property type="entry name" value="PKS_ER"/>
    <property type="match status" value="1"/>
</dbReference>
<dbReference type="Gene3D" id="3.40.50.720">
    <property type="entry name" value="NAD(P)-binding Rossmann-like Domain"/>
    <property type="match status" value="1"/>
</dbReference>
<evidence type="ECO:0000259" key="2">
    <source>
        <dbReference type="SMART" id="SM00829"/>
    </source>
</evidence>
<proteinExistence type="predicted"/>
<evidence type="ECO:0000313" key="3">
    <source>
        <dbReference type="EMBL" id="MBL6447947.1"/>
    </source>
</evidence>
<dbReference type="Proteomes" id="UP000614216">
    <property type="component" value="Unassembled WGS sequence"/>
</dbReference>
<evidence type="ECO:0000256" key="1">
    <source>
        <dbReference type="SAM" id="Phobius"/>
    </source>
</evidence>
<dbReference type="EMBL" id="JAEUGD010000058">
    <property type="protein sequence ID" value="MBL6447947.1"/>
    <property type="molecule type" value="Genomic_DNA"/>
</dbReference>
<keyword evidence="1" id="KW-1133">Transmembrane helix</keyword>
<feature type="transmembrane region" description="Helical" evidence="1">
    <location>
        <begin position="235"/>
        <end position="258"/>
    </location>
</feature>
<keyword evidence="1" id="KW-0812">Transmembrane</keyword>
<dbReference type="Gene3D" id="3.90.180.10">
    <property type="entry name" value="Medium-chain alcohol dehydrogenases, catalytic domain"/>
    <property type="match status" value="1"/>
</dbReference>
<dbReference type="InterPro" id="IPR036291">
    <property type="entry name" value="NAD(P)-bd_dom_sf"/>
</dbReference>
<dbReference type="CDD" id="cd08267">
    <property type="entry name" value="MDR1"/>
    <property type="match status" value="1"/>
</dbReference>
<dbReference type="AlphaFoldDB" id="A0A937KCW0"/>
<dbReference type="InterPro" id="IPR011032">
    <property type="entry name" value="GroES-like_sf"/>
</dbReference>
<dbReference type="InterPro" id="IPR013154">
    <property type="entry name" value="ADH-like_N"/>
</dbReference>
<comment type="caution">
    <text evidence="3">The sequence shown here is derived from an EMBL/GenBank/DDBJ whole genome shotgun (WGS) entry which is preliminary data.</text>
</comment>
<dbReference type="InterPro" id="IPR052733">
    <property type="entry name" value="Chloroplast_QOR"/>
</dbReference>